<organism evidence="3 4">
    <name type="scientific">Marasmius crinis-equi</name>
    <dbReference type="NCBI Taxonomy" id="585013"/>
    <lineage>
        <taxon>Eukaryota</taxon>
        <taxon>Fungi</taxon>
        <taxon>Dikarya</taxon>
        <taxon>Basidiomycota</taxon>
        <taxon>Agaricomycotina</taxon>
        <taxon>Agaricomycetes</taxon>
        <taxon>Agaricomycetidae</taxon>
        <taxon>Agaricales</taxon>
        <taxon>Marasmiineae</taxon>
        <taxon>Marasmiaceae</taxon>
        <taxon>Marasmius</taxon>
    </lineage>
</organism>
<name>A0ABR3FED5_9AGAR</name>
<proteinExistence type="predicted"/>
<feature type="compositionally biased region" description="Polar residues" evidence="1">
    <location>
        <begin position="366"/>
        <end position="377"/>
    </location>
</feature>
<keyword evidence="2" id="KW-0732">Signal</keyword>
<gene>
    <name evidence="3" type="ORF">V5O48_008274</name>
</gene>
<reference evidence="3 4" key="1">
    <citation type="submission" date="2024-02" db="EMBL/GenBank/DDBJ databases">
        <title>A draft genome for the cacao thread blight pathogen Marasmius crinis-equi.</title>
        <authorList>
            <person name="Cohen S.P."/>
            <person name="Baruah I.K."/>
            <person name="Amoako-Attah I."/>
            <person name="Bukari Y."/>
            <person name="Meinhardt L.W."/>
            <person name="Bailey B.A."/>
        </authorList>
    </citation>
    <scope>NUCLEOTIDE SEQUENCE [LARGE SCALE GENOMIC DNA]</scope>
    <source>
        <strain evidence="3 4">GH-76</strain>
    </source>
</reference>
<comment type="caution">
    <text evidence="3">The sequence shown here is derived from an EMBL/GenBank/DDBJ whole genome shotgun (WGS) entry which is preliminary data.</text>
</comment>
<keyword evidence="4" id="KW-1185">Reference proteome</keyword>
<protein>
    <recommendedName>
        <fullName evidence="5">3-carboxymuconate cyclase</fullName>
    </recommendedName>
</protein>
<dbReference type="SUPFAM" id="SSF50969">
    <property type="entry name" value="YVTN repeat-like/Quinoprotein amine dehydrogenase"/>
    <property type="match status" value="1"/>
</dbReference>
<dbReference type="EMBL" id="JBAHYK010000475">
    <property type="protein sequence ID" value="KAL0573677.1"/>
    <property type="molecule type" value="Genomic_DNA"/>
</dbReference>
<feature type="compositionally biased region" description="Basic and acidic residues" evidence="1">
    <location>
        <begin position="354"/>
        <end position="365"/>
    </location>
</feature>
<feature type="chain" id="PRO_5046736062" description="3-carboxymuconate cyclase" evidence="2">
    <location>
        <begin position="21"/>
        <end position="443"/>
    </location>
</feature>
<feature type="region of interest" description="Disordered" evidence="1">
    <location>
        <begin position="350"/>
        <end position="378"/>
    </location>
</feature>
<sequence length="443" mass="46150">MKLSITVIYASILLSSFSFASPVGSSNAARADKVIDLGTSSGDTVGAAYFITNDPDGNFVVSADIGKDGALTLRQAITTNGFGLHGIVTGPIGPDPLFSQGAVKTSQAAGMLATVNSGSNTISIFSINKDDPAKLDPIGEPVSSGGEFPVSLTFNDAGDVLCALNGGKANGVSCFKVDKVEGLVPAPETIRSLNLNQTTPASGPPNSVSQVIFSEDNKQLVASVKGVPPTPGFLAVWDVNQDGSLSKEFRSVAPAQGGVLPFSMNIIPGKKAIFATDPAIGYDIFDFDVQTLKGTNITSAGRSSANAVDGQMANCWSSYSPKTGNFYLTDAGNSRVTEVKVDDNLTGTVVKFRRPGDDSDHRNEQQYEQGQDSSTIDNDIATVGDKDFMYILSANATRVDVLSIDGPAQAQNIQRLDLAGPGKASGLKISASNLQGMTTFIKK</sequence>
<accession>A0ABR3FED5</accession>
<feature type="signal peptide" evidence="2">
    <location>
        <begin position="1"/>
        <end position="20"/>
    </location>
</feature>
<dbReference type="Gene3D" id="2.130.10.10">
    <property type="entry name" value="YVTN repeat-like/Quinoprotein amine dehydrogenase"/>
    <property type="match status" value="1"/>
</dbReference>
<evidence type="ECO:0000313" key="4">
    <source>
        <dbReference type="Proteomes" id="UP001465976"/>
    </source>
</evidence>
<evidence type="ECO:0000256" key="1">
    <source>
        <dbReference type="SAM" id="MobiDB-lite"/>
    </source>
</evidence>
<evidence type="ECO:0008006" key="5">
    <source>
        <dbReference type="Google" id="ProtNLM"/>
    </source>
</evidence>
<dbReference type="Proteomes" id="UP001465976">
    <property type="component" value="Unassembled WGS sequence"/>
</dbReference>
<dbReference type="InterPro" id="IPR015943">
    <property type="entry name" value="WD40/YVTN_repeat-like_dom_sf"/>
</dbReference>
<evidence type="ECO:0000256" key="2">
    <source>
        <dbReference type="SAM" id="SignalP"/>
    </source>
</evidence>
<dbReference type="InterPro" id="IPR011044">
    <property type="entry name" value="Quino_amine_DH_bsu"/>
</dbReference>
<evidence type="ECO:0000313" key="3">
    <source>
        <dbReference type="EMBL" id="KAL0573677.1"/>
    </source>
</evidence>